<evidence type="ECO:0000313" key="2">
    <source>
        <dbReference type="EMBL" id="EFA85103.1"/>
    </source>
</evidence>
<comment type="caution">
    <text evidence="2">The sequence shown here is derived from an EMBL/GenBank/DDBJ whole genome shotgun (WGS) entry which is preliminary data.</text>
</comment>
<dbReference type="InParanoid" id="D3B1C9"/>
<proteinExistence type="predicted"/>
<evidence type="ECO:0000259" key="1">
    <source>
        <dbReference type="Pfam" id="PF05347"/>
    </source>
</evidence>
<dbReference type="OMA" id="KMKSKKW"/>
<keyword evidence="3" id="KW-1185">Reference proteome</keyword>
<gene>
    <name evidence="2" type="ORF">PPL_02100</name>
</gene>
<name>D3B1C9_HETP5</name>
<dbReference type="RefSeq" id="XP_020437212.1">
    <property type="nucleotide sequence ID" value="XM_020573095.1"/>
</dbReference>
<feature type="domain" description="Complex 1 LYR protein" evidence="1">
    <location>
        <begin position="8"/>
        <end position="66"/>
    </location>
</feature>
<dbReference type="InterPro" id="IPR008011">
    <property type="entry name" value="Complex1_LYR_dom"/>
</dbReference>
<dbReference type="EMBL" id="ADBJ01000008">
    <property type="protein sequence ID" value="EFA85103.1"/>
    <property type="molecule type" value="Genomic_DNA"/>
</dbReference>
<dbReference type="Proteomes" id="UP000001396">
    <property type="component" value="Unassembled WGS sequence"/>
</dbReference>
<dbReference type="GeneID" id="31357625"/>
<reference evidence="2 3" key="1">
    <citation type="journal article" date="2011" name="Genome Res.">
        <title>Phylogeny-wide analysis of social amoeba genomes highlights ancient origins for complex intercellular communication.</title>
        <authorList>
            <person name="Heidel A.J."/>
            <person name="Lawal H.M."/>
            <person name="Felder M."/>
            <person name="Schilde C."/>
            <person name="Helps N.R."/>
            <person name="Tunggal B."/>
            <person name="Rivero F."/>
            <person name="John U."/>
            <person name="Schleicher M."/>
            <person name="Eichinger L."/>
            <person name="Platzer M."/>
            <person name="Noegel A.A."/>
            <person name="Schaap P."/>
            <person name="Gloeckner G."/>
        </authorList>
    </citation>
    <scope>NUCLEOTIDE SEQUENCE [LARGE SCALE GENOMIC DNA]</scope>
    <source>
        <strain evidence="3">ATCC 26659 / Pp 5 / PN500</strain>
    </source>
</reference>
<protein>
    <recommendedName>
        <fullName evidence="1">Complex 1 LYR protein domain-containing protein</fullName>
    </recommendedName>
</protein>
<dbReference type="FunCoup" id="D3B1C9">
    <property type="interactions" value="2"/>
</dbReference>
<dbReference type="AlphaFoldDB" id="D3B1C9"/>
<sequence>MNVYSSKNCLNLYRDLIRGARLLMVDVSRKDRSLSGFATKTIREKFRENQKVSDLSLKKHLYEQAQVEFNHMKSLVENQSVIKYPCSIKIRPDVVQKSKILLSSNTQEKMKKNKWGFMDRLMVVFSI</sequence>
<dbReference type="Pfam" id="PF05347">
    <property type="entry name" value="Complex1_LYR"/>
    <property type="match status" value="1"/>
</dbReference>
<organism evidence="2 3">
    <name type="scientific">Heterostelium pallidum (strain ATCC 26659 / Pp 5 / PN500)</name>
    <name type="common">Cellular slime mold</name>
    <name type="synonym">Polysphondylium pallidum</name>
    <dbReference type="NCBI Taxonomy" id="670386"/>
    <lineage>
        <taxon>Eukaryota</taxon>
        <taxon>Amoebozoa</taxon>
        <taxon>Evosea</taxon>
        <taxon>Eumycetozoa</taxon>
        <taxon>Dictyostelia</taxon>
        <taxon>Acytosteliales</taxon>
        <taxon>Acytosteliaceae</taxon>
        <taxon>Heterostelium</taxon>
    </lineage>
</organism>
<evidence type="ECO:0000313" key="3">
    <source>
        <dbReference type="Proteomes" id="UP000001396"/>
    </source>
</evidence>
<accession>D3B1C9</accession>